<feature type="coiled-coil region" evidence="3">
    <location>
        <begin position="399"/>
        <end position="433"/>
    </location>
</feature>
<comment type="similarity">
    <text evidence="1">Belongs to the glycosyl hydrolase 57 family.</text>
</comment>
<dbReference type="EMBL" id="AMEQ01000013">
    <property type="protein sequence ID" value="EKY02569.1"/>
    <property type="molecule type" value="Genomic_DNA"/>
</dbReference>
<organism evidence="5 6">
    <name type="scientific">Porphyromonas catoniae F0037</name>
    <dbReference type="NCBI Taxonomy" id="1127696"/>
    <lineage>
        <taxon>Bacteria</taxon>
        <taxon>Pseudomonadati</taxon>
        <taxon>Bacteroidota</taxon>
        <taxon>Bacteroidia</taxon>
        <taxon>Bacteroidales</taxon>
        <taxon>Porphyromonadaceae</taxon>
        <taxon>Porphyromonas</taxon>
    </lineage>
</organism>
<dbReference type="PANTHER" id="PTHR36306">
    <property type="entry name" value="ALPHA-AMYLASE-RELATED-RELATED"/>
    <property type="match status" value="1"/>
</dbReference>
<dbReference type="STRING" id="1127696.HMPREF9134_00425"/>
<dbReference type="AlphaFoldDB" id="L1NGD4"/>
<dbReference type="HOGENOM" id="CLU_033691_0_0_10"/>
<sequence length="435" mass="50188">MKKICLCFQIHQPYRLRRYRFFDIGNSHYYSDDYLNEEVFERIADTCYLPANRMLLELLKAYPDFSVSFSLSGLAIEQMEYYKPELIDSFKELVATGRVELLAESYAHSISSLYDSVEFRNQVRMQQTKLRELFGVSPSRVFCNTELIYSDDIALELSALGYKGIITEGAKHVLGWKSPNYLYTSAVSPKTTLLLRNANLTELITSHFSNYASAEYPVTADKLLGRVKWLPEGEDFVCLYMNYEVLGVMNRPETGIFEFFRALPALAANYEVSFTTPSRLLDEEKSVGALSVAYPISWAGEEKSTNEWNGNILQQGAIEKLRAWGERVHALEDRRLLQDWLYLQSADHFYYMNTVNWGGHPFSPYSSPYDAFNNYMNVLSDLLLRVEEQAPSSIETEELNSYQQTIRAQDEQITHLESEVHQLRKQLSSLSEIKQ</sequence>
<dbReference type="PANTHER" id="PTHR36306:SF1">
    <property type="entry name" value="ALPHA-AMYLASE-RELATED"/>
    <property type="match status" value="1"/>
</dbReference>
<dbReference type="InterPro" id="IPR004300">
    <property type="entry name" value="Glyco_hydro_57_N"/>
</dbReference>
<gene>
    <name evidence="5" type="ORF">HMPREF9134_00425</name>
</gene>
<dbReference type="RefSeq" id="WP_005468594.1">
    <property type="nucleotide sequence ID" value="NZ_KB291043.1"/>
</dbReference>
<keyword evidence="5" id="KW-0378">Hydrolase</keyword>
<evidence type="ECO:0000256" key="2">
    <source>
        <dbReference type="ARBA" id="ARBA00023277"/>
    </source>
</evidence>
<dbReference type="Pfam" id="PF03065">
    <property type="entry name" value="Glyco_hydro_57"/>
    <property type="match status" value="1"/>
</dbReference>
<dbReference type="eggNOG" id="COG1449">
    <property type="taxonomic scope" value="Bacteria"/>
</dbReference>
<evidence type="ECO:0000256" key="3">
    <source>
        <dbReference type="SAM" id="Coils"/>
    </source>
</evidence>
<dbReference type="InterPro" id="IPR052046">
    <property type="entry name" value="GH57_Enzymes"/>
</dbReference>
<dbReference type="Gene3D" id="3.20.110.20">
    <property type="match status" value="1"/>
</dbReference>
<dbReference type="CDD" id="cd10795">
    <property type="entry name" value="GH57N_MJA1_like"/>
    <property type="match status" value="1"/>
</dbReference>
<dbReference type="Proteomes" id="UP000010408">
    <property type="component" value="Unassembled WGS sequence"/>
</dbReference>
<comment type="caution">
    <text evidence="5">The sequence shown here is derived from an EMBL/GenBank/DDBJ whole genome shotgun (WGS) entry which is preliminary data.</text>
</comment>
<evidence type="ECO:0000313" key="5">
    <source>
        <dbReference type="EMBL" id="EKY02569.1"/>
    </source>
</evidence>
<reference evidence="5 6" key="1">
    <citation type="submission" date="2012-05" db="EMBL/GenBank/DDBJ databases">
        <authorList>
            <person name="Weinstock G."/>
            <person name="Sodergren E."/>
            <person name="Lobos E.A."/>
            <person name="Fulton L."/>
            <person name="Fulton R."/>
            <person name="Courtney L."/>
            <person name="Fronick C."/>
            <person name="O'Laughlin M."/>
            <person name="Godfrey J."/>
            <person name="Wilson R.M."/>
            <person name="Miner T."/>
            <person name="Farmer C."/>
            <person name="Delehaunty K."/>
            <person name="Cordes M."/>
            <person name="Minx P."/>
            <person name="Tomlinson C."/>
            <person name="Chen J."/>
            <person name="Wollam A."/>
            <person name="Pepin K.H."/>
            <person name="Bhonagiri V."/>
            <person name="Zhang X."/>
            <person name="Suruliraj S."/>
            <person name="Warren W."/>
            <person name="Mitreva M."/>
            <person name="Mardis E.R."/>
            <person name="Wilson R.K."/>
        </authorList>
    </citation>
    <scope>NUCLEOTIDE SEQUENCE [LARGE SCALE GENOMIC DNA]</scope>
    <source>
        <strain evidence="5 6">F0037</strain>
    </source>
</reference>
<proteinExistence type="inferred from homology"/>
<accession>L1NGD4</accession>
<evidence type="ECO:0000313" key="6">
    <source>
        <dbReference type="Proteomes" id="UP000010408"/>
    </source>
</evidence>
<keyword evidence="3" id="KW-0175">Coiled coil</keyword>
<feature type="domain" description="Glycoside hydrolase family 57 N-terminal" evidence="4">
    <location>
        <begin position="6"/>
        <end position="290"/>
    </location>
</feature>
<evidence type="ECO:0000259" key="4">
    <source>
        <dbReference type="Pfam" id="PF03065"/>
    </source>
</evidence>
<keyword evidence="2" id="KW-0119">Carbohydrate metabolism</keyword>
<protein>
    <submittedName>
        <fullName evidence="5">Glycosyl hydrolase, family 57</fullName>
    </submittedName>
</protein>
<evidence type="ECO:0000256" key="1">
    <source>
        <dbReference type="ARBA" id="ARBA00006821"/>
    </source>
</evidence>
<dbReference type="GO" id="GO:0005975">
    <property type="term" value="P:carbohydrate metabolic process"/>
    <property type="evidence" value="ECO:0007669"/>
    <property type="project" value="InterPro"/>
</dbReference>
<dbReference type="PATRIC" id="fig|1127696.3.peg.370"/>
<name>L1NGD4_9PORP</name>
<dbReference type="SUPFAM" id="SSF88713">
    <property type="entry name" value="Glycoside hydrolase/deacetylase"/>
    <property type="match status" value="1"/>
</dbReference>
<dbReference type="InterPro" id="IPR011330">
    <property type="entry name" value="Glyco_hydro/deAcase_b/a-brl"/>
</dbReference>
<dbReference type="GO" id="GO:0016787">
    <property type="term" value="F:hydrolase activity"/>
    <property type="evidence" value="ECO:0007669"/>
    <property type="project" value="UniProtKB-KW"/>
</dbReference>